<dbReference type="Pfam" id="PF00098">
    <property type="entry name" value="zf-CCHC"/>
    <property type="match status" value="1"/>
</dbReference>
<dbReference type="SUPFAM" id="SSF56672">
    <property type="entry name" value="DNA/RNA polymerases"/>
    <property type="match status" value="1"/>
</dbReference>
<keyword evidence="5" id="KW-0862">Zinc</keyword>
<evidence type="ECO:0000259" key="8">
    <source>
        <dbReference type="PROSITE" id="PS50994"/>
    </source>
</evidence>
<dbReference type="InterPro" id="IPR043502">
    <property type="entry name" value="DNA/RNA_pol_sf"/>
</dbReference>
<dbReference type="InterPro" id="IPR013103">
    <property type="entry name" value="RVT_2"/>
</dbReference>
<dbReference type="InterPro" id="IPR001878">
    <property type="entry name" value="Znf_CCHC"/>
</dbReference>
<dbReference type="PANTHER" id="PTHR42648">
    <property type="entry name" value="TRANSPOSASE, PUTATIVE-RELATED"/>
    <property type="match status" value="1"/>
</dbReference>
<keyword evidence="3" id="KW-0064">Aspartyl protease</keyword>
<evidence type="ECO:0000256" key="2">
    <source>
        <dbReference type="ARBA" id="ARBA00022723"/>
    </source>
</evidence>
<keyword evidence="10" id="KW-1185">Reference proteome</keyword>
<feature type="domain" description="Integrase catalytic" evidence="8">
    <location>
        <begin position="258"/>
        <end position="423"/>
    </location>
</feature>
<dbReference type="InterPro" id="IPR039537">
    <property type="entry name" value="Retrotran_Ty1/copia-like"/>
</dbReference>
<dbReference type="InterPro" id="IPR054722">
    <property type="entry name" value="PolX-like_BBD"/>
</dbReference>
<dbReference type="InterPro" id="IPR036875">
    <property type="entry name" value="Znf_CCHC_sf"/>
</dbReference>
<evidence type="ECO:0000256" key="3">
    <source>
        <dbReference type="ARBA" id="ARBA00022750"/>
    </source>
</evidence>
<dbReference type="SUPFAM" id="SSF57756">
    <property type="entry name" value="Retrovirus zinc finger-like domains"/>
    <property type="match status" value="1"/>
</dbReference>
<dbReference type="PANTHER" id="PTHR42648:SF30">
    <property type="entry name" value="RIBONUCLEASE H-LIKE DOMAIN, GAG-PRE-INTEGRASE DOMAIN PROTEIN-RELATED"/>
    <property type="match status" value="1"/>
</dbReference>
<keyword evidence="5" id="KW-0863">Zinc-finger</keyword>
<evidence type="ECO:0000256" key="4">
    <source>
        <dbReference type="ARBA" id="ARBA00022801"/>
    </source>
</evidence>
<dbReference type="Pfam" id="PF22936">
    <property type="entry name" value="Pol_BBD"/>
    <property type="match status" value="1"/>
</dbReference>
<dbReference type="Gene3D" id="3.30.420.10">
    <property type="entry name" value="Ribonuclease H-like superfamily/Ribonuclease H"/>
    <property type="match status" value="1"/>
</dbReference>
<feature type="region of interest" description="Disordered" evidence="6">
    <location>
        <begin position="25"/>
        <end position="45"/>
    </location>
</feature>
<dbReference type="Pfam" id="PF07727">
    <property type="entry name" value="RVT_2"/>
    <property type="match status" value="1"/>
</dbReference>
<keyword evidence="4" id="KW-0378">Hydrolase</keyword>
<proteinExistence type="predicted"/>
<dbReference type="InterPro" id="IPR012337">
    <property type="entry name" value="RNaseH-like_sf"/>
</dbReference>
<evidence type="ECO:0000259" key="7">
    <source>
        <dbReference type="PROSITE" id="PS50158"/>
    </source>
</evidence>
<sequence>MKSKLECWKCGKTGHFKRDCRTGNKKNANAGGSRKGSKDHSQDQGQNLVPVWNSFVKFSISVIFEAFYVHVDAIAWRIDSGATTHICKDRCWFKTYEPMEDGFVLYMDDDNFAPVHGKGSVVLEFSLGKSITLFNLLYVLKLRKNLVSDPVLNKCEYKQVYKSDKYILSKCGVFVGFSYYNNDMFMLNLNKVPNDSDSVYMSSSTVVNSSLWHARLGHVYYKRILEMSKDNLISAIDENLEKCTTCMLTKITRQSFKSITRKYVILELIHSDLCDFHATPSLGNKKYVITFIYDASRFCYVYLLHAKDEALDKFRIYKTEVELQQNDLIKTLRTDRGVEYYDPIFFQSVGIIHETTAPYTPQQNGVAKRKNRALKEMVNSMLSYSGLSEGFWGEAILTACYLLNRVPNKRNKTTPYELWSCRTVVRLPDPKRKLWVKRVLIASLLDMLNIPRHIVESQRDDHSDDVPSEIPEPRKEEYPRNYDEVMHCWDAAFWKEGIDDKIGSIMENNTWFKARLVIQCFRQKEGIDYFDTYALVSCINTIRLLLALAAIHNLVIHQMDVKTAFLNGDLDEEVYMKQPEGFFMPGNKHKVCKLVKLLYGLKQAPKQWHQKFDEVVLSSGFHLNQSDKCVYSKFDDSGKGVISCLYVDDMLIFDSDQNQVDKTKKFLSSRFLMKDMGKAYKFNREDCSPVSTPMDPVEKLKPNIGYLEFTLSTLAGLGLKPLDVYVVTYTKSLRLLVLRLMFYAVICVDITP</sequence>
<evidence type="ECO:0000256" key="5">
    <source>
        <dbReference type="PROSITE-ProRule" id="PRU00047"/>
    </source>
</evidence>
<feature type="domain" description="CCHC-type" evidence="7">
    <location>
        <begin position="7"/>
        <end position="21"/>
    </location>
</feature>
<dbReference type="Pfam" id="PF13976">
    <property type="entry name" value="gag_pre-integrs"/>
    <property type="match status" value="1"/>
</dbReference>
<reference evidence="9" key="2">
    <citation type="submission" date="2022-01" db="EMBL/GenBank/DDBJ databases">
        <authorList>
            <person name="Yamashiro T."/>
            <person name="Shiraishi A."/>
            <person name="Satake H."/>
            <person name="Nakayama K."/>
        </authorList>
    </citation>
    <scope>NUCLEOTIDE SEQUENCE</scope>
</reference>
<protein>
    <submittedName>
        <fullName evidence="9">Zinc finger, CCHC-type containing protein</fullName>
    </submittedName>
</protein>
<keyword evidence="2" id="KW-0479">Metal-binding</keyword>
<dbReference type="InterPro" id="IPR001584">
    <property type="entry name" value="Integrase_cat-core"/>
</dbReference>
<evidence type="ECO:0000256" key="6">
    <source>
        <dbReference type="SAM" id="MobiDB-lite"/>
    </source>
</evidence>
<dbReference type="EMBL" id="BQNB010015401">
    <property type="protein sequence ID" value="GJT39609.1"/>
    <property type="molecule type" value="Genomic_DNA"/>
</dbReference>
<dbReference type="PROSITE" id="PS50994">
    <property type="entry name" value="INTEGRASE"/>
    <property type="match status" value="1"/>
</dbReference>
<dbReference type="SUPFAM" id="SSF53098">
    <property type="entry name" value="Ribonuclease H-like"/>
    <property type="match status" value="1"/>
</dbReference>
<dbReference type="InterPro" id="IPR025724">
    <property type="entry name" value="GAG-pre-integrase_dom"/>
</dbReference>
<dbReference type="PROSITE" id="PS50158">
    <property type="entry name" value="ZF_CCHC"/>
    <property type="match status" value="1"/>
</dbReference>
<evidence type="ECO:0000313" key="10">
    <source>
        <dbReference type="Proteomes" id="UP001151760"/>
    </source>
</evidence>
<name>A0ABQ5DS15_9ASTR</name>
<comment type="caution">
    <text evidence="9">The sequence shown here is derived from an EMBL/GenBank/DDBJ whole genome shotgun (WGS) entry which is preliminary data.</text>
</comment>
<gene>
    <name evidence="9" type="ORF">Tco_0939474</name>
</gene>
<evidence type="ECO:0000313" key="9">
    <source>
        <dbReference type="EMBL" id="GJT39609.1"/>
    </source>
</evidence>
<dbReference type="Gene3D" id="4.10.60.10">
    <property type="entry name" value="Zinc finger, CCHC-type"/>
    <property type="match status" value="1"/>
</dbReference>
<organism evidence="9 10">
    <name type="scientific">Tanacetum coccineum</name>
    <dbReference type="NCBI Taxonomy" id="301880"/>
    <lineage>
        <taxon>Eukaryota</taxon>
        <taxon>Viridiplantae</taxon>
        <taxon>Streptophyta</taxon>
        <taxon>Embryophyta</taxon>
        <taxon>Tracheophyta</taxon>
        <taxon>Spermatophyta</taxon>
        <taxon>Magnoliopsida</taxon>
        <taxon>eudicotyledons</taxon>
        <taxon>Gunneridae</taxon>
        <taxon>Pentapetalae</taxon>
        <taxon>asterids</taxon>
        <taxon>campanulids</taxon>
        <taxon>Asterales</taxon>
        <taxon>Asteraceae</taxon>
        <taxon>Asteroideae</taxon>
        <taxon>Anthemideae</taxon>
        <taxon>Anthemidinae</taxon>
        <taxon>Tanacetum</taxon>
    </lineage>
</organism>
<dbReference type="Proteomes" id="UP001151760">
    <property type="component" value="Unassembled WGS sequence"/>
</dbReference>
<evidence type="ECO:0000256" key="1">
    <source>
        <dbReference type="ARBA" id="ARBA00022670"/>
    </source>
</evidence>
<accession>A0ABQ5DS15</accession>
<dbReference type="SMART" id="SM00343">
    <property type="entry name" value="ZnF_C2HC"/>
    <property type="match status" value="1"/>
</dbReference>
<dbReference type="InterPro" id="IPR036397">
    <property type="entry name" value="RNaseH_sf"/>
</dbReference>
<reference evidence="9" key="1">
    <citation type="journal article" date="2022" name="Int. J. Mol. Sci.">
        <title>Draft Genome of Tanacetum Coccineum: Genomic Comparison of Closely Related Tanacetum-Family Plants.</title>
        <authorList>
            <person name="Yamashiro T."/>
            <person name="Shiraishi A."/>
            <person name="Nakayama K."/>
            <person name="Satake H."/>
        </authorList>
    </citation>
    <scope>NUCLEOTIDE SEQUENCE</scope>
</reference>
<keyword evidence="1" id="KW-0645">Protease</keyword>